<dbReference type="InterPro" id="IPR000933">
    <property type="entry name" value="Glyco_hydro_29"/>
</dbReference>
<reference evidence="9 10" key="1">
    <citation type="submission" date="2023-07" db="EMBL/GenBank/DDBJ databases">
        <title>Sorghum-associated microbial communities from plants grown in Nebraska, USA.</title>
        <authorList>
            <person name="Schachtman D."/>
        </authorList>
    </citation>
    <scope>NUCLEOTIDE SEQUENCE [LARGE SCALE GENOMIC DNA]</scope>
    <source>
        <strain evidence="9 10">DS2154</strain>
    </source>
</reference>
<dbReference type="InterPro" id="IPR013780">
    <property type="entry name" value="Glyco_hydro_b"/>
</dbReference>
<accession>A0ABU1N3H7</accession>
<dbReference type="PIRSF" id="PIRSF001092">
    <property type="entry name" value="Alpha-L-fucosidase"/>
    <property type="match status" value="1"/>
</dbReference>
<dbReference type="InterPro" id="IPR057739">
    <property type="entry name" value="Glyco_hydro_29_N"/>
</dbReference>
<evidence type="ECO:0000313" key="9">
    <source>
        <dbReference type="EMBL" id="MDR6532822.1"/>
    </source>
</evidence>
<comment type="similarity">
    <text evidence="2">Belongs to the glycosyl hydrolase 29 family.</text>
</comment>
<dbReference type="PANTHER" id="PTHR10030">
    <property type="entry name" value="ALPHA-L-FUCOSIDASE"/>
    <property type="match status" value="1"/>
</dbReference>
<keyword evidence="6 9" id="KW-0326">Glycosidase</keyword>
<comment type="function">
    <text evidence="1">Alpha-L-fucosidase is responsible for hydrolyzing the alpha-1,6-linked fucose joined to the reducing-end N-acetylglucosamine of the carbohydrate moieties of glycoproteins.</text>
</comment>
<comment type="caution">
    <text evidence="9">The sequence shown here is derived from an EMBL/GenBank/DDBJ whole genome shotgun (WGS) entry which is preliminary data.</text>
</comment>
<feature type="domain" description="Glycoside hydrolase family 29 N-terminal" evidence="8">
    <location>
        <begin position="75"/>
        <end position="438"/>
    </location>
</feature>
<dbReference type="PANTHER" id="PTHR10030:SF37">
    <property type="entry name" value="ALPHA-L-FUCOSIDASE-RELATED"/>
    <property type="match status" value="1"/>
</dbReference>
<evidence type="ECO:0000313" key="10">
    <source>
        <dbReference type="Proteomes" id="UP001262754"/>
    </source>
</evidence>
<gene>
    <name evidence="9" type="ORF">J2800_003582</name>
</gene>
<dbReference type="Pfam" id="PF01120">
    <property type="entry name" value="Alpha_L_fucos"/>
    <property type="match status" value="1"/>
</dbReference>
<evidence type="ECO:0000256" key="4">
    <source>
        <dbReference type="ARBA" id="ARBA00022729"/>
    </source>
</evidence>
<dbReference type="EMBL" id="JAVDRL010000010">
    <property type="protein sequence ID" value="MDR6532822.1"/>
    <property type="molecule type" value="Genomic_DNA"/>
</dbReference>
<evidence type="ECO:0000256" key="5">
    <source>
        <dbReference type="ARBA" id="ARBA00022801"/>
    </source>
</evidence>
<proteinExistence type="inferred from homology"/>
<evidence type="ECO:0000259" key="8">
    <source>
        <dbReference type="Pfam" id="PF01120"/>
    </source>
</evidence>
<dbReference type="Gene3D" id="3.20.20.80">
    <property type="entry name" value="Glycosidases"/>
    <property type="match status" value="1"/>
</dbReference>
<organism evidence="9 10">
    <name type="scientific">Caulobacter rhizosphaerae</name>
    <dbReference type="NCBI Taxonomy" id="2010972"/>
    <lineage>
        <taxon>Bacteria</taxon>
        <taxon>Pseudomonadati</taxon>
        <taxon>Pseudomonadota</taxon>
        <taxon>Alphaproteobacteria</taxon>
        <taxon>Caulobacterales</taxon>
        <taxon>Caulobacteraceae</taxon>
        <taxon>Caulobacter</taxon>
    </lineage>
</organism>
<dbReference type="EC" id="3.2.1.51" evidence="3"/>
<protein>
    <recommendedName>
        <fullName evidence="3">alpha-L-fucosidase</fullName>
        <ecNumber evidence="3">3.2.1.51</ecNumber>
    </recommendedName>
</protein>
<keyword evidence="4 7" id="KW-0732">Signal</keyword>
<dbReference type="InterPro" id="IPR016286">
    <property type="entry name" value="FUC_metazoa-typ"/>
</dbReference>
<evidence type="ECO:0000256" key="2">
    <source>
        <dbReference type="ARBA" id="ARBA00007951"/>
    </source>
</evidence>
<keyword evidence="5 9" id="KW-0378">Hydrolase</keyword>
<dbReference type="Gene3D" id="2.60.40.1180">
    <property type="entry name" value="Golgi alpha-mannosidase II"/>
    <property type="match status" value="1"/>
</dbReference>
<evidence type="ECO:0000256" key="7">
    <source>
        <dbReference type="SAM" id="SignalP"/>
    </source>
</evidence>
<evidence type="ECO:0000256" key="3">
    <source>
        <dbReference type="ARBA" id="ARBA00012662"/>
    </source>
</evidence>
<dbReference type="PROSITE" id="PS51318">
    <property type="entry name" value="TAT"/>
    <property type="match status" value="1"/>
</dbReference>
<evidence type="ECO:0000256" key="6">
    <source>
        <dbReference type="ARBA" id="ARBA00023295"/>
    </source>
</evidence>
<dbReference type="InterPro" id="IPR017853">
    <property type="entry name" value="GH"/>
</dbReference>
<feature type="chain" id="PRO_5047414833" description="alpha-L-fucosidase" evidence="7">
    <location>
        <begin position="33"/>
        <end position="549"/>
    </location>
</feature>
<dbReference type="SUPFAM" id="SSF51445">
    <property type="entry name" value="(Trans)glycosidases"/>
    <property type="match status" value="1"/>
</dbReference>
<dbReference type="RefSeq" id="WP_310033465.1">
    <property type="nucleotide sequence ID" value="NZ_JAVDRL010000010.1"/>
</dbReference>
<name>A0ABU1N3H7_9CAUL</name>
<dbReference type="GO" id="GO:0004560">
    <property type="term" value="F:alpha-L-fucosidase activity"/>
    <property type="evidence" value="ECO:0007669"/>
    <property type="project" value="UniProtKB-EC"/>
</dbReference>
<feature type="signal peptide" evidence="7">
    <location>
        <begin position="1"/>
        <end position="32"/>
    </location>
</feature>
<dbReference type="SMART" id="SM00812">
    <property type="entry name" value="Alpha_L_fucos"/>
    <property type="match status" value="1"/>
</dbReference>
<dbReference type="InterPro" id="IPR006311">
    <property type="entry name" value="TAT_signal"/>
</dbReference>
<sequence length="549" mass="60231">MSKTDPNSLDRRAFLAVAAAGATATVAKPALAAEPTVSPTAPTAKTLSPEKIDQAWRRAATKFDAPRAAVLKRARATAATGPFRPDWPSLKAYEPPLWYQDAKFGIFIHWGVYSVPAFGGEWYSRLMYQEGSKEYEHHRATYGPQDRFGYKDFIPQFTAKAYDPAGWASLFKQAGARYVVPVAEHHDGYAMYDSRLSDWTAVKTGPKRDLIGAFAKAARAEGLHFGLSSHRAEHDWFFDEGRKIPSDVNDPRYLELYGPAQLRLSGKDDADLYGDFTAVSQAWVDDWLARTAELVELYDPELIYFDWWIGKAEFRAALPAMLAQYYNTKAAKGLQAVVNYKLGSMPVGAGVLDIERGQAPGIQASAWQTCTSISDKAWGFIENDTYKSAGQLIHLLVDVVSKNGNLLLNVGPHADGSIPPAARDTLLAMGQWLALNGEAIYGSRPWRVFGEGPTEIADGSFQETKTKPYTAKDFRFTTRDGRLYALQLSAPEGDQALIASIKPADQVRSVTALSTGRPAAFSQTAEGLRLAVSGQPAGHAAYVYRIELA</sequence>
<dbReference type="Proteomes" id="UP001262754">
    <property type="component" value="Unassembled WGS sequence"/>
</dbReference>
<evidence type="ECO:0000256" key="1">
    <source>
        <dbReference type="ARBA" id="ARBA00004071"/>
    </source>
</evidence>
<keyword evidence="10" id="KW-1185">Reference proteome</keyword>